<dbReference type="Pfam" id="PF20684">
    <property type="entry name" value="Fung_rhodopsin"/>
    <property type="match status" value="1"/>
</dbReference>
<feature type="transmembrane region" description="Helical" evidence="6">
    <location>
        <begin position="171"/>
        <end position="189"/>
    </location>
</feature>
<dbReference type="InterPro" id="IPR052337">
    <property type="entry name" value="SAT4-like"/>
</dbReference>
<evidence type="ECO:0000256" key="2">
    <source>
        <dbReference type="ARBA" id="ARBA00022692"/>
    </source>
</evidence>
<comment type="caution">
    <text evidence="8">The sequence shown here is derived from an EMBL/GenBank/DDBJ whole genome shotgun (WGS) entry which is preliminary data.</text>
</comment>
<sequence>MEWTDRGTQLFACAVSMTIISTIFVTLRFISRGCVLHVLGPTDWFMAVTLLLSITNAICIGFQVANGLGHPIALLSLDEQKTFLKLLFAGLLIANTSLVLTKISILSLLVDIFVMSTMRKAAFAVIIAVTVYGLWLTFSNIFFCIPVHSFWDPTIPNRRCINGPVKWYTDAGLNLALDLVIFFLPLPIVKSLTLPLRQKLWLYFVLALGFFVCIMSALRVYFLWVTITRRSPWAAIEIATWSTIDINVSIAIACIITLKPLVAKLCPRLLTSDETLNVYDLPRPPTISSAPCRLRGFATD</sequence>
<feature type="transmembrane region" description="Helical" evidence="6">
    <location>
        <begin position="86"/>
        <end position="110"/>
    </location>
</feature>
<evidence type="ECO:0000256" key="5">
    <source>
        <dbReference type="ARBA" id="ARBA00038359"/>
    </source>
</evidence>
<feature type="transmembrane region" description="Helical" evidence="6">
    <location>
        <begin position="6"/>
        <end position="30"/>
    </location>
</feature>
<evidence type="ECO:0000256" key="3">
    <source>
        <dbReference type="ARBA" id="ARBA00022989"/>
    </source>
</evidence>
<evidence type="ECO:0000256" key="6">
    <source>
        <dbReference type="SAM" id="Phobius"/>
    </source>
</evidence>
<evidence type="ECO:0000313" key="9">
    <source>
        <dbReference type="Proteomes" id="UP001628179"/>
    </source>
</evidence>
<keyword evidence="3 6" id="KW-1133">Transmembrane helix</keyword>
<comment type="subcellular location">
    <subcellularLocation>
        <location evidence="1">Membrane</location>
        <topology evidence="1">Multi-pass membrane protein</topology>
    </subcellularLocation>
</comment>
<dbReference type="RefSeq" id="XP_070918107.1">
    <property type="nucleotide sequence ID" value="XM_071062006.1"/>
</dbReference>
<proteinExistence type="inferred from homology"/>
<keyword evidence="9" id="KW-1185">Reference proteome</keyword>
<dbReference type="Proteomes" id="UP001628179">
    <property type="component" value="Unassembled WGS sequence"/>
</dbReference>
<gene>
    <name evidence="8" type="ORF">MFIFM68171_06586</name>
</gene>
<evidence type="ECO:0000259" key="7">
    <source>
        <dbReference type="Pfam" id="PF20684"/>
    </source>
</evidence>
<reference evidence="8 9" key="1">
    <citation type="submission" date="2024-09" db="EMBL/GenBank/DDBJ databases">
        <title>Itraconazole resistance in Madurella fahalii resulting from another homologue of gene encoding cytochrome P450 14-alpha sterol demethylase (CYP51).</title>
        <authorList>
            <person name="Yoshioka I."/>
            <person name="Fahal A.H."/>
            <person name="Kaneko S."/>
            <person name="Yaguchi T."/>
        </authorList>
    </citation>
    <scope>NUCLEOTIDE SEQUENCE [LARGE SCALE GENOMIC DNA]</scope>
    <source>
        <strain evidence="8 9">IFM 68171</strain>
    </source>
</reference>
<protein>
    <recommendedName>
        <fullName evidence="7">Rhodopsin domain-containing protein</fullName>
    </recommendedName>
</protein>
<evidence type="ECO:0000313" key="8">
    <source>
        <dbReference type="EMBL" id="GAB1316376.1"/>
    </source>
</evidence>
<dbReference type="InterPro" id="IPR049326">
    <property type="entry name" value="Rhodopsin_dom_fungi"/>
</dbReference>
<feature type="transmembrane region" description="Helical" evidence="6">
    <location>
        <begin position="233"/>
        <end position="258"/>
    </location>
</feature>
<evidence type="ECO:0000256" key="1">
    <source>
        <dbReference type="ARBA" id="ARBA00004141"/>
    </source>
</evidence>
<feature type="domain" description="Rhodopsin" evidence="7">
    <location>
        <begin position="27"/>
        <end position="263"/>
    </location>
</feature>
<feature type="transmembrane region" description="Helical" evidence="6">
    <location>
        <begin position="122"/>
        <end position="151"/>
    </location>
</feature>
<feature type="transmembrane region" description="Helical" evidence="6">
    <location>
        <begin position="201"/>
        <end position="227"/>
    </location>
</feature>
<keyword evidence="2 6" id="KW-0812">Transmembrane</keyword>
<dbReference type="GeneID" id="98177329"/>
<dbReference type="EMBL" id="BAAFSV010000003">
    <property type="protein sequence ID" value="GAB1316376.1"/>
    <property type="molecule type" value="Genomic_DNA"/>
</dbReference>
<feature type="transmembrane region" description="Helical" evidence="6">
    <location>
        <begin position="42"/>
        <end position="66"/>
    </location>
</feature>
<organism evidence="8 9">
    <name type="scientific">Madurella fahalii</name>
    <dbReference type="NCBI Taxonomy" id="1157608"/>
    <lineage>
        <taxon>Eukaryota</taxon>
        <taxon>Fungi</taxon>
        <taxon>Dikarya</taxon>
        <taxon>Ascomycota</taxon>
        <taxon>Pezizomycotina</taxon>
        <taxon>Sordariomycetes</taxon>
        <taxon>Sordariomycetidae</taxon>
        <taxon>Sordariales</taxon>
        <taxon>Sordariales incertae sedis</taxon>
        <taxon>Madurella</taxon>
    </lineage>
</organism>
<dbReference type="PANTHER" id="PTHR33048:SF47">
    <property type="entry name" value="INTEGRAL MEMBRANE PROTEIN-RELATED"/>
    <property type="match status" value="1"/>
</dbReference>
<dbReference type="PANTHER" id="PTHR33048">
    <property type="entry name" value="PTH11-LIKE INTEGRAL MEMBRANE PROTEIN (AFU_ORTHOLOGUE AFUA_5G11245)"/>
    <property type="match status" value="1"/>
</dbReference>
<keyword evidence="4 6" id="KW-0472">Membrane</keyword>
<accession>A0ABQ0GF46</accession>
<comment type="similarity">
    <text evidence="5">Belongs to the SAT4 family.</text>
</comment>
<name>A0ABQ0GF46_9PEZI</name>
<evidence type="ECO:0000256" key="4">
    <source>
        <dbReference type="ARBA" id="ARBA00023136"/>
    </source>
</evidence>